<protein>
    <recommendedName>
        <fullName evidence="13">Dynactin subunit 4</fullName>
    </recommendedName>
</protein>
<dbReference type="RefSeq" id="XP_019619458.1">
    <property type="nucleotide sequence ID" value="XM_019763899.1"/>
</dbReference>
<gene>
    <name evidence="16" type="primary">LOC109466229</name>
</gene>
<keyword evidence="8" id="KW-0832">Ubl conjugation</keyword>
<evidence type="ECO:0000256" key="5">
    <source>
        <dbReference type="ARBA" id="ARBA00022490"/>
    </source>
</evidence>
<dbReference type="GO" id="GO:0030016">
    <property type="term" value="C:myofibril"/>
    <property type="evidence" value="ECO:0007669"/>
    <property type="project" value="UniProtKB-SubCell"/>
</dbReference>
<evidence type="ECO:0000256" key="6">
    <source>
        <dbReference type="ARBA" id="ARBA00022499"/>
    </source>
</evidence>
<dbReference type="AlphaFoldDB" id="A0A6P4Y4Y1"/>
<dbReference type="Proteomes" id="UP000515135">
    <property type="component" value="Unplaced"/>
</dbReference>
<evidence type="ECO:0000256" key="10">
    <source>
        <dbReference type="ARBA" id="ARBA00023054"/>
    </source>
</evidence>
<keyword evidence="5" id="KW-0963">Cytoplasm</keyword>
<dbReference type="PANTHER" id="PTHR13034">
    <property type="entry name" value="DYNACTIN P62 SUBUNIT"/>
    <property type="match status" value="1"/>
</dbReference>
<reference evidence="16" key="1">
    <citation type="submission" date="2025-08" db="UniProtKB">
        <authorList>
            <consortium name="RefSeq"/>
        </authorList>
    </citation>
    <scope>IDENTIFICATION</scope>
    <source>
        <tissue evidence="16">Gonad</tissue>
    </source>
</reference>
<evidence type="ECO:0000256" key="4">
    <source>
        <dbReference type="ARBA" id="ARBA00004657"/>
    </source>
</evidence>
<evidence type="ECO:0000256" key="14">
    <source>
        <dbReference type="ARBA" id="ARBA00093507"/>
    </source>
</evidence>
<evidence type="ECO:0000256" key="8">
    <source>
        <dbReference type="ARBA" id="ARBA00022843"/>
    </source>
</evidence>
<evidence type="ECO:0000256" key="1">
    <source>
        <dbReference type="ARBA" id="ARBA00004300"/>
    </source>
</evidence>
<dbReference type="OrthoDB" id="283815at2759"/>
<dbReference type="GO" id="GO:0005938">
    <property type="term" value="C:cell cortex"/>
    <property type="evidence" value="ECO:0007669"/>
    <property type="project" value="UniProtKB-SubCell"/>
</dbReference>
<evidence type="ECO:0000256" key="13">
    <source>
        <dbReference type="ARBA" id="ARBA00034864"/>
    </source>
</evidence>
<evidence type="ECO:0000256" key="12">
    <source>
        <dbReference type="ARBA" id="ARBA00034776"/>
    </source>
</evidence>
<evidence type="ECO:0000313" key="16">
    <source>
        <dbReference type="RefSeq" id="XP_019619458.1"/>
    </source>
</evidence>
<proteinExistence type="inferred from homology"/>
<dbReference type="PANTHER" id="PTHR13034:SF2">
    <property type="entry name" value="DYNACTIN SUBUNIT 4"/>
    <property type="match status" value="1"/>
</dbReference>
<keyword evidence="9" id="KW-0007">Acetylation</keyword>
<keyword evidence="11" id="KW-0206">Cytoskeleton</keyword>
<sequence>MESIQRVGAAGMLENHRVLYKCKDYRLPLCELYFCRHCLKLRSKDCVSHEVDSHYCPNCMENMPSAEAKLKKNRCANCFDCPSCKHTLSTRATSVLVPSADDPNKAVAKKAYYLACAFCRWTSRDIGLKDQSVASGGWEEQENPNAKRISELVEYYKQVAQKEKADRERKKYAKSRIRLLGMSGKYASQSARRHASLTSMQNLRISAPDADTMSLLKEEEQKLVKISPNLAVEEVEGLPEDIYTTPINLAQKGSTHPSTGTVTSIAQRLSQPDEQPTLTTSLYPIHKHLLVKRSLRCKECEHNLSKPEFNPASIKFKIQLVALHYVPELRILSIPNLYHLKESVVLLSLINPLEEMTNVTLLSCEEGDPEDTENTAKIVLPSQELILSARDDAAEYDEGDNVMDFKDDPEVVIFRKANKISFVVKVTPMKAVGDVKIAFKMKYNYKNITTPLGAKEEKETPVVWLEHHVDIDLGQVIPS</sequence>
<comment type="similarity">
    <text evidence="12">Belongs to the dynactin subunit 4 family.</text>
</comment>
<dbReference type="Pfam" id="PF05502">
    <property type="entry name" value="Dynactin_p62"/>
    <property type="match status" value="1"/>
</dbReference>
<evidence type="ECO:0000256" key="2">
    <source>
        <dbReference type="ARBA" id="ARBA00004529"/>
    </source>
</evidence>
<evidence type="ECO:0000313" key="15">
    <source>
        <dbReference type="Proteomes" id="UP000515135"/>
    </source>
</evidence>
<dbReference type="GeneID" id="109466229"/>
<evidence type="ECO:0000256" key="11">
    <source>
        <dbReference type="ARBA" id="ARBA00023212"/>
    </source>
</evidence>
<keyword evidence="6" id="KW-1017">Isopeptide bond</keyword>
<dbReference type="GO" id="GO:0001725">
    <property type="term" value="C:stress fiber"/>
    <property type="evidence" value="ECO:0007669"/>
    <property type="project" value="UniProtKB-SubCell"/>
</dbReference>
<name>A0A6P4Y4Y1_BRABE</name>
<evidence type="ECO:0000256" key="9">
    <source>
        <dbReference type="ARBA" id="ARBA00022990"/>
    </source>
</evidence>
<accession>A0A6P4Y4Y1</accession>
<dbReference type="InterPro" id="IPR008603">
    <property type="entry name" value="DCTN4"/>
</dbReference>
<dbReference type="GO" id="GO:0005813">
    <property type="term" value="C:centrosome"/>
    <property type="evidence" value="ECO:0007669"/>
    <property type="project" value="UniProtKB-SubCell"/>
</dbReference>
<comment type="subcellular location">
    <subcellularLocation>
        <location evidence="3">Cytoplasm</location>
        <location evidence="3">Cell cortex</location>
    </subcellularLocation>
    <subcellularLocation>
        <location evidence="1">Cytoplasm</location>
        <location evidence="1">Cytoskeleton</location>
        <location evidence="1">Microtubule organizing center</location>
        <location evidence="1">Centrosome</location>
    </subcellularLocation>
    <subcellularLocation>
        <location evidence="2">Cytoplasm</location>
        <location evidence="2">Cytoskeleton</location>
        <location evidence="2">Stress fiber</location>
    </subcellularLocation>
    <subcellularLocation>
        <location evidence="4">Cytoplasm</location>
        <location evidence="4">Myofibril</location>
    </subcellularLocation>
</comment>
<keyword evidence="15" id="KW-1185">Reference proteome</keyword>
<dbReference type="GO" id="GO:0005869">
    <property type="term" value="C:dynactin complex"/>
    <property type="evidence" value="ECO:0007669"/>
    <property type="project" value="InterPro"/>
</dbReference>
<dbReference type="KEGG" id="bbel:109466229"/>
<evidence type="ECO:0000256" key="7">
    <source>
        <dbReference type="ARBA" id="ARBA00022553"/>
    </source>
</evidence>
<keyword evidence="7" id="KW-0597">Phosphoprotein</keyword>
<organism evidence="15 16">
    <name type="scientific">Branchiostoma belcheri</name>
    <name type="common">Amphioxus</name>
    <dbReference type="NCBI Taxonomy" id="7741"/>
    <lineage>
        <taxon>Eukaryota</taxon>
        <taxon>Metazoa</taxon>
        <taxon>Chordata</taxon>
        <taxon>Cephalochordata</taxon>
        <taxon>Leptocardii</taxon>
        <taxon>Amphioxiformes</taxon>
        <taxon>Branchiostomatidae</taxon>
        <taxon>Branchiostoma</taxon>
    </lineage>
</organism>
<evidence type="ECO:0000256" key="3">
    <source>
        <dbReference type="ARBA" id="ARBA00004544"/>
    </source>
</evidence>
<comment type="subunit">
    <text evidence="14">Subunit of dynactin, a multiprotein complex part of a tripartite complex with dynein and a adapter, such as BICDL1, BICD2 or HOOK3. The dynactin complex is built around ACTR1A/ACTB filament and consists of an actin-related filament composed of a shoulder domain, a pointed end and a barbed end. Its length is defined by its flexible shoulder domain. The soulder is composed of 2 DCTN1 subunits, 4 DCTN2 and 2 DCTN3. The 4 DCNT2 (via N-terminus) bind the ACTR1A filament and act as molecular rulers to determine the length. The pointed end is important for binding dynein-dynactin cargo adapters. Consists of 4 subunits: ACTR10, DCNT4, DCTN5 and DCTN6. The barbed end is composed of a CAPZA1:CAPZB heterodimers, which binds ACTR1A/ACTB filament and dynactin and stabilizes dynactin. Interacts with ATP7B, but not ATP7A, in a copper-dependent manner. Interacts with ANK2; this interaction is required for localization at costameres. Interacts with N4BP2L1.</text>
</comment>
<keyword evidence="10" id="KW-0175">Coiled coil</keyword>